<dbReference type="InterPro" id="IPR011009">
    <property type="entry name" value="Kinase-like_dom_sf"/>
</dbReference>
<dbReference type="SUPFAM" id="SSF56112">
    <property type="entry name" value="Protein kinase-like (PK-like)"/>
    <property type="match status" value="1"/>
</dbReference>
<evidence type="ECO:0000259" key="2">
    <source>
        <dbReference type="Pfam" id="PF01636"/>
    </source>
</evidence>
<sequence length="529" mass="60403">MVKLKRVKFDAIGLPDYLDNNCKGPFVRTEFCSHDIAAAEEKDEQALHTGAPYPQREWTEIPTFSSTKDFFLHWFHNVERQFKRSEIDHSLSYEDAGLIKFLGLLPAQIPRSRPDFSKGRPETFSLAHNDLDWQNILCDDYGNVTGIIDWEGACSRPSSFGWAQVPLFLRRDWDTDYRWPWDTLEYNLFPDQMQRFRKQYVAKLHDLEPRRGSDKGPSHPAISYLTCSLYDTCRYGPDDIRVWCDRFLRMVVPSVGEDFFHRAGMGKGWIFLPRLFEDETMPLNKWLEQYNIYHYLNHGCSSMELMLMEAPKPAKDCSKCWARDDHDNQSEYSVGDDSTKDRGNDKDATLFDEEDSRPRTPGTNVSLSASRALVKWNLLPQTTKTGDTEEETLRVHDIPLSTGANIEDSNLTAVATQSWPLPSHLHPCSSAEPALSSNTTGTFNQQTTPWNSDYSESTSSKVDSSTSKVTTEPFTSKMGALESCVTSSPLQHEGGKKSKSKTKLGRVPVKMMQCGRTLKNVMVRHFGRR</sequence>
<evidence type="ECO:0000313" key="4">
    <source>
        <dbReference type="Proteomes" id="UP000298493"/>
    </source>
</evidence>
<feature type="region of interest" description="Disordered" evidence="1">
    <location>
        <begin position="329"/>
        <end position="366"/>
    </location>
</feature>
<name>A0A4Z1PM58_9PEZI</name>
<accession>A0A4Z1PM58</accession>
<dbReference type="PANTHER" id="PTHR21310:SF51">
    <property type="entry name" value="AMINOGLYCOSIDE PHOSPHOTRANSFERASE DOMAIN-CONTAINING PROTEIN"/>
    <property type="match status" value="1"/>
</dbReference>
<dbReference type="Proteomes" id="UP000298493">
    <property type="component" value="Unassembled WGS sequence"/>
</dbReference>
<dbReference type="OrthoDB" id="10003767at2759"/>
<reference evidence="3 4" key="1">
    <citation type="submission" date="2019-04" db="EMBL/GenBank/DDBJ databases">
        <title>High contiguity whole genome sequence and gene annotation resource for two Venturia nashicola isolates.</title>
        <authorList>
            <person name="Prokchorchik M."/>
            <person name="Won K."/>
            <person name="Lee Y."/>
            <person name="Choi E.D."/>
            <person name="Segonzac C."/>
            <person name="Sohn K.H."/>
        </authorList>
    </citation>
    <scope>NUCLEOTIDE SEQUENCE [LARGE SCALE GENOMIC DNA]</scope>
    <source>
        <strain evidence="3 4">PRI2</strain>
    </source>
</reference>
<dbReference type="AlphaFoldDB" id="A0A4Z1PM58"/>
<feature type="compositionally biased region" description="Polar residues" evidence="1">
    <location>
        <begin position="435"/>
        <end position="451"/>
    </location>
</feature>
<dbReference type="PANTHER" id="PTHR21310">
    <property type="entry name" value="AMINOGLYCOSIDE PHOSPHOTRANSFERASE-RELATED-RELATED"/>
    <property type="match status" value="1"/>
</dbReference>
<dbReference type="InterPro" id="IPR002575">
    <property type="entry name" value="Aminoglycoside_PTrfase"/>
</dbReference>
<gene>
    <name evidence="3" type="ORF">E6O75_ATG01454</name>
</gene>
<feature type="region of interest" description="Disordered" evidence="1">
    <location>
        <begin position="426"/>
        <end position="473"/>
    </location>
</feature>
<organism evidence="3 4">
    <name type="scientific">Venturia nashicola</name>
    <dbReference type="NCBI Taxonomy" id="86259"/>
    <lineage>
        <taxon>Eukaryota</taxon>
        <taxon>Fungi</taxon>
        <taxon>Dikarya</taxon>
        <taxon>Ascomycota</taxon>
        <taxon>Pezizomycotina</taxon>
        <taxon>Dothideomycetes</taxon>
        <taxon>Pleosporomycetidae</taxon>
        <taxon>Venturiales</taxon>
        <taxon>Venturiaceae</taxon>
        <taxon>Venturia</taxon>
    </lineage>
</organism>
<protein>
    <recommendedName>
        <fullName evidence="2">Aminoglycoside phosphotransferase domain-containing protein</fullName>
    </recommendedName>
</protein>
<comment type="caution">
    <text evidence="3">The sequence shown here is derived from an EMBL/GenBank/DDBJ whole genome shotgun (WGS) entry which is preliminary data.</text>
</comment>
<dbReference type="InterPro" id="IPR051678">
    <property type="entry name" value="AGP_Transferase"/>
</dbReference>
<dbReference type="Gene3D" id="3.90.1200.10">
    <property type="match status" value="1"/>
</dbReference>
<dbReference type="Pfam" id="PF01636">
    <property type="entry name" value="APH"/>
    <property type="match status" value="1"/>
</dbReference>
<feature type="domain" description="Aminoglycoside phosphotransferase" evidence="2">
    <location>
        <begin position="97"/>
        <end position="155"/>
    </location>
</feature>
<evidence type="ECO:0000256" key="1">
    <source>
        <dbReference type="SAM" id="MobiDB-lite"/>
    </source>
</evidence>
<feature type="compositionally biased region" description="Low complexity" evidence="1">
    <location>
        <begin position="452"/>
        <end position="472"/>
    </location>
</feature>
<evidence type="ECO:0000313" key="3">
    <source>
        <dbReference type="EMBL" id="TID26961.1"/>
    </source>
</evidence>
<feature type="compositionally biased region" description="Basic and acidic residues" evidence="1">
    <location>
        <begin position="337"/>
        <end position="349"/>
    </location>
</feature>
<keyword evidence="4" id="KW-1185">Reference proteome</keyword>
<proteinExistence type="predicted"/>
<dbReference type="EMBL" id="SNSC02000002">
    <property type="protein sequence ID" value="TID26961.1"/>
    <property type="molecule type" value="Genomic_DNA"/>
</dbReference>